<accession>M2WW01</accession>
<reference evidence="3" key="1">
    <citation type="journal article" date="2013" name="Science">
        <title>Gene transfer from bacteria and archaea facilitated evolution of an extremophilic eukaryote.</title>
        <authorList>
            <person name="Schonknecht G."/>
            <person name="Chen W.H."/>
            <person name="Ternes C.M."/>
            <person name="Barbier G.G."/>
            <person name="Shrestha R.P."/>
            <person name="Stanke M."/>
            <person name="Brautigam A."/>
            <person name="Baker B.J."/>
            <person name="Banfield J.F."/>
            <person name="Garavito R.M."/>
            <person name="Carr K."/>
            <person name="Wilkerson C."/>
            <person name="Rensing S.A."/>
            <person name="Gagneul D."/>
            <person name="Dickenson N.E."/>
            <person name="Oesterhelt C."/>
            <person name="Lercher M.J."/>
            <person name="Weber A.P."/>
        </authorList>
    </citation>
    <scope>NUCLEOTIDE SEQUENCE [LARGE SCALE GENOMIC DNA]</scope>
    <source>
        <strain evidence="3">074W</strain>
    </source>
</reference>
<dbReference type="Gramene" id="EME28175">
    <property type="protein sequence ID" value="EME28175"/>
    <property type="gene ID" value="Gasu_43410"/>
</dbReference>
<keyword evidence="2" id="KW-0830">Ubiquinone</keyword>
<keyword evidence="3" id="KW-1185">Reference proteome</keyword>
<evidence type="ECO:0000313" key="3">
    <source>
        <dbReference type="Proteomes" id="UP000030680"/>
    </source>
</evidence>
<evidence type="ECO:0000313" key="2">
    <source>
        <dbReference type="EMBL" id="EME28175.1"/>
    </source>
</evidence>
<keyword evidence="1" id="KW-0831">Ubiquinone biosynthesis</keyword>
<dbReference type="Proteomes" id="UP000030680">
    <property type="component" value="Unassembled WGS sequence"/>
</dbReference>
<dbReference type="InterPro" id="IPR007715">
    <property type="entry name" value="Coq4"/>
</dbReference>
<dbReference type="PANTHER" id="PTHR12922">
    <property type="entry name" value="UBIQUINONE BIOSYNTHESIS PROTEIN"/>
    <property type="match status" value="1"/>
</dbReference>
<dbReference type="eggNOG" id="KOG3244">
    <property type="taxonomic scope" value="Eukaryota"/>
</dbReference>
<gene>
    <name evidence="2" type="ORF">Gasu_43410</name>
</gene>
<name>M2WW01_GALSU</name>
<protein>
    <submittedName>
        <fullName evidence="2">Ubiquinone biosynthesis COQ4 family protein</fullName>
    </submittedName>
</protein>
<dbReference type="GO" id="GO:0006744">
    <property type="term" value="P:ubiquinone biosynthetic process"/>
    <property type="evidence" value="ECO:0007669"/>
    <property type="project" value="UniProtKB-KW"/>
</dbReference>
<organism evidence="2 3">
    <name type="scientific">Galdieria sulphuraria</name>
    <name type="common">Red alga</name>
    <dbReference type="NCBI Taxonomy" id="130081"/>
    <lineage>
        <taxon>Eukaryota</taxon>
        <taxon>Rhodophyta</taxon>
        <taxon>Bangiophyceae</taxon>
        <taxon>Galdieriales</taxon>
        <taxon>Galdieriaceae</taxon>
        <taxon>Galdieria</taxon>
    </lineage>
</organism>
<dbReference type="KEGG" id="gsl:Gasu_43410"/>
<dbReference type="PANTHER" id="PTHR12922:SF7">
    <property type="entry name" value="UBIQUINONE BIOSYNTHESIS PROTEIN COQ4 HOMOLOG, MITOCHONDRIAL"/>
    <property type="match status" value="1"/>
</dbReference>
<dbReference type="STRING" id="130081.M2WW01"/>
<dbReference type="EMBL" id="KB454523">
    <property type="protein sequence ID" value="EME28175.1"/>
    <property type="molecule type" value="Genomic_DNA"/>
</dbReference>
<dbReference type="RefSeq" id="XP_005704695.1">
    <property type="nucleotide sequence ID" value="XM_005704638.1"/>
</dbReference>
<dbReference type="GeneID" id="17087036"/>
<evidence type="ECO:0000256" key="1">
    <source>
        <dbReference type="ARBA" id="ARBA00022688"/>
    </source>
</evidence>
<dbReference type="AlphaFoldDB" id="M2WW01"/>
<sequence length="131" mass="15025">MALRNPTRADLVATVGELTGVEALRRLRDRLLSSPKGKEILKQRPRIDETTNSICRDKLKLLEPHTFGYRYEEFLSHHQFSPLERPLVRFIEDEELAYIMQVSILIVSICSVDGRFVLSVIVKCTTFGMSC</sequence>
<proteinExistence type="predicted"/>
<dbReference type="OrthoDB" id="4249at2759"/>
<dbReference type="Pfam" id="PF05019">
    <property type="entry name" value="Coq4"/>
    <property type="match status" value="1"/>
</dbReference>